<dbReference type="AlphaFoldDB" id="A0AAN9VRA5"/>
<keyword evidence="14 16" id="KW-0464">Manganese</keyword>
<dbReference type="EC" id="2.4.1.-" evidence="16"/>
<evidence type="ECO:0000256" key="15">
    <source>
        <dbReference type="ARBA" id="ARBA00051458"/>
    </source>
</evidence>
<dbReference type="InterPro" id="IPR027995">
    <property type="entry name" value="Galactosyl_T_N"/>
</dbReference>
<dbReference type="PANTHER" id="PTHR19300:SF30">
    <property type="entry name" value="BETA-1,4-GALACTOSYLTRANSFERASE 7"/>
    <property type="match status" value="1"/>
</dbReference>
<comment type="pathway">
    <text evidence="3 16">Protein modification; protein glycosylation.</text>
</comment>
<comment type="function">
    <text evidence="16">Catalyzes the transfer of galactose onto proteins or lipids.</text>
</comment>
<dbReference type="PROSITE" id="PS51257">
    <property type="entry name" value="PROKAR_LIPOPROTEIN"/>
    <property type="match status" value="1"/>
</dbReference>
<evidence type="ECO:0000256" key="12">
    <source>
        <dbReference type="ARBA" id="ARBA00023136"/>
    </source>
</evidence>
<dbReference type="PRINTS" id="PR02050">
    <property type="entry name" value="B14GALTRFASE"/>
</dbReference>
<accession>A0AAN9VRA5</accession>
<evidence type="ECO:0000313" key="20">
    <source>
        <dbReference type="Proteomes" id="UP001378592"/>
    </source>
</evidence>
<dbReference type="CDD" id="cd00899">
    <property type="entry name" value="b4GalT"/>
    <property type="match status" value="1"/>
</dbReference>
<comment type="caution">
    <text evidence="19">The sequence shown here is derived from an EMBL/GenBank/DDBJ whole genome shotgun (WGS) entry which is preliminary data.</text>
</comment>
<evidence type="ECO:0000256" key="3">
    <source>
        <dbReference type="ARBA" id="ARBA00004922"/>
    </source>
</evidence>
<dbReference type="SUPFAM" id="SSF53448">
    <property type="entry name" value="Nucleotide-diphospho-sugar transferases"/>
    <property type="match status" value="1"/>
</dbReference>
<keyword evidence="9 16" id="KW-0735">Signal-anchor</keyword>
<evidence type="ECO:0000259" key="18">
    <source>
        <dbReference type="Pfam" id="PF13733"/>
    </source>
</evidence>
<sequence>MTYTYYKQDSFKIRRWAITKLLIACLFCTFIVACFVALSPITKVVEECECPSGKVSAVVREQKVSDGARTQASASKHKLAVLVPYRDRFEELLEFAPYIHKFLNKQDVNHHIYVLNQVDRYRFNRASLINVGFHESSKDCDYIAMHDVDLLPMNPHLSYQYPASRPFHVAAPKLHPRYHYPTFVGGILLIKREDFKRVNGMSNKYWGWGLEDDEFYVRLKEAGLNVSRPTNISTGSEDTFRHLHDRDRRKRDMTKCFNQRAVTRRRDRQTGLLDVSYTIKSVYEMVIDSAPVTILNIELRCNKTLTPWCECEESQKTDISNKGSFKKPDAKTL</sequence>
<evidence type="ECO:0000256" key="1">
    <source>
        <dbReference type="ARBA" id="ARBA00001936"/>
    </source>
</evidence>
<evidence type="ECO:0000313" key="19">
    <source>
        <dbReference type="EMBL" id="KAK7866962.1"/>
    </source>
</evidence>
<keyword evidence="20" id="KW-1185">Reference proteome</keyword>
<comment type="catalytic activity">
    <reaction evidence="15">
        <text>3-O-(beta-D-xylosyl)-L-seryl-[protein] + UDP-alpha-D-galactose = 3-O-(beta-D-galactosyl-(1-&gt;4)-beta-D-xylosyl)-L-seryl-[protein] + UDP + H(+)</text>
        <dbReference type="Rhea" id="RHEA:15297"/>
        <dbReference type="Rhea" id="RHEA-COMP:12567"/>
        <dbReference type="Rhea" id="RHEA-COMP:12570"/>
        <dbReference type="ChEBI" id="CHEBI:15378"/>
        <dbReference type="ChEBI" id="CHEBI:58223"/>
        <dbReference type="ChEBI" id="CHEBI:66914"/>
        <dbReference type="ChEBI" id="CHEBI:132085"/>
        <dbReference type="ChEBI" id="CHEBI:132088"/>
        <dbReference type="EC" id="2.4.1.133"/>
    </reaction>
</comment>
<feature type="domain" description="Galactosyltransferase N-terminal" evidence="18">
    <location>
        <begin position="64"/>
        <end position="160"/>
    </location>
</feature>
<keyword evidence="13 16" id="KW-0325">Glycoprotein</keyword>
<proteinExistence type="inferred from homology"/>
<dbReference type="EMBL" id="JAZDUA010000132">
    <property type="protein sequence ID" value="KAK7866962.1"/>
    <property type="molecule type" value="Genomic_DNA"/>
</dbReference>
<name>A0AAN9VRA5_9ORTH</name>
<evidence type="ECO:0000256" key="14">
    <source>
        <dbReference type="ARBA" id="ARBA00023211"/>
    </source>
</evidence>
<dbReference type="InterPro" id="IPR003859">
    <property type="entry name" value="Galactosyl_T"/>
</dbReference>
<keyword evidence="5 16" id="KW-0328">Glycosyltransferase</keyword>
<dbReference type="PANTHER" id="PTHR19300">
    <property type="entry name" value="BETA-1,4-GALACTOSYLTRANSFERASE"/>
    <property type="match status" value="1"/>
</dbReference>
<feature type="transmembrane region" description="Helical" evidence="16">
    <location>
        <begin position="21"/>
        <end position="41"/>
    </location>
</feature>
<dbReference type="InterPro" id="IPR027791">
    <property type="entry name" value="Galactosyl_T_C"/>
</dbReference>
<reference evidence="19 20" key="1">
    <citation type="submission" date="2024-03" db="EMBL/GenBank/DDBJ databases">
        <title>The genome assembly and annotation of the cricket Gryllus longicercus Weissman &amp; Gray.</title>
        <authorList>
            <person name="Szrajer S."/>
            <person name="Gray D."/>
            <person name="Ylla G."/>
        </authorList>
    </citation>
    <scope>NUCLEOTIDE SEQUENCE [LARGE SCALE GENOMIC DNA]</scope>
    <source>
        <strain evidence="19">DAG 2021-001</strain>
        <tissue evidence="19">Whole body minus gut</tissue>
    </source>
</reference>
<evidence type="ECO:0000256" key="9">
    <source>
        <dbReference type="ARBA" id="ARBA00022968"/>
    </source>
</evidence>
<keyword evidence="6 16" id="KW-0808">Transferase</keyword>
<dbReference type="GO" id="GO:0046525">
    <property type="term" value="F:xylosylprotein 4-beta-galactosyltransferase activity"/>
    <property type="evidence" value="ECO:0007669"/>
    <property type="project" value="UniProtKB-EC"/>
</dbReference>
<dbReference type="GO" id="GO:0000139">
    <property type="term" value="C:Golgi membrane"/>
    <property type="evidence" value="ECO:0007669"/>
    <property type="project" value="UniProtKB-SubCell"/>
</dbReference>
<gene>
    <name evidence="19" type="ORF">R5R35_014735</name>
</gene>
<keyword evidence="12 16" id="KW-0472">Membrane</keyword>
<keyword evidence="7 16" id="KW-0812">Transmembrane</keyword>
<comment type="subcellular location">
    <subcellularLocation>
        <location evidence="2">Golgi apparatus membrane</location>
        <topology evidence="2">Single-pass type II membrane protein</topology>
    </subcellularLocation>
    <subcellularLocation>
        <location evidence="16">Membrane</location>
        <topology evidence="16">Single-pass type II membrane protein</topology>
    </subcellularLocation>
</comment>
<dbReference type="Gene3D" id="3.90.550.10">
    <property type="entry name" value="Spore Coat Polysaccharide Biosynthesis Protein SpsA, Chain A"/>
    <property type="match status" value="1"/>
</dbReference>
<keyword evidence="10 16" id="KW-1133">Transmembrane helix</keyword>
<protein>
    <recommendedName>
        <fullName evidence="16">Beta-1,4-N-acetylgalactosaminyltransferase</fullName>
        <ecNumber evidence="16">2.4.1.-</ecNumber>
    </recommendedName>
    <alternativeName>
        <fullName evidence="16">Beta-4-GalNAcT</fullName>
    </alternativeName>
</protein>
<dbReference type="Proteomes" id="UP001378592">
    <property type="component" value="Unassembled WGS sequence"/>
</dbReference>
<evidence type="ECO:0000256" key="6">
    <source>
        <dbReference type="ARBA" id="ARBA00022679"/>
    </source>
</evidence>
<evidence type="ECO:0000256" key="5">
    <source>
        <dbReference type="ARBA" id="ARBA00022676"/>
    </source>
</evidence>
<dbReference type="Pfam" id="PF13733">
    <property type="entry name" value="Glyco_transf_7N"/>
    <property type="match status" value="1"/>
</dbReference>
<dbReference type="FunFam" id="3.90.550.10:FF:000062">
    <property type="entry name" value="beta-1,4-galactosyltransferase 7 isoform X1"/>
    <property type="match status" value="1"/>
</dbReference>
<evidence type="ECO:0000256" key="7">
    <source>
        <dbReference type="ARBA" id="ARBA00022692"/>
    </source>
</evidence>
<dbReference type="GO" id="GO:0046872">
    <property type="term" value="F:metal ion binding"/>
    <property type="evidence" value="ECO:0007669"/>
    <property type="project" value="UniProtKB-UniRule"/>
</dbReference>
<organism evidence="19 20">
    <name type="scientific">Gryllus longicercus</name>
    <dbReference type="NCBI Taxonomy" id="2509291"/>
    <lineage>
        <taxon>Eukaryota</taxon>
        <taxon>Metazoa</taxon>
        <taxon>Ecdysozoa</taxon>
        <taxon>Arthropoda</taxon>
        <taxon>Hexapoda</taxon>
        <taxon>Insecta</taxon>
        <taxon>Pterygota</taxon>
        <taxon>Neoptera</taxon>
        <taxon>Polyneoptera</taxon>
        <taxon>Orthoptera</taxon>
        <taxon>Ensifera</taxon>
        <taxon>Gryllidea</taxon>
        <taxon>Grylloidea</taxon>
        <taxon>Gryllidae</taxon>
        <taxon>Gryllinae</taxon>
        <taxon>Gryllus</taxon>
    </lineage>
</organism>
<keyword evidence="11" id="KW-0333">Golgi apparatus</keyword>
<evidence type="ECO:0000256" key="10">
    <source>
        <dbReference type="ARBA" id="ARBA00022989"/>
    </source>
</evidence>
<dbReference type="GO" id="GO:0005975">
    <property type="term" value="P:carbohydrate metabolic process"/>
    <property type="evidence" value="ECO:0007669"/>
    <property type="project" value="InterPro"/>
</dbReference>
<evidence type="ECO:0000256" key="11">
    <source>
        <dbReference type="ARBA" id="ARBA00023034"/>
    </source>
</evidence>
<feature type="domain" description="Galactosyltransferase C-terminal" evidence="17">
    <location>
        <begin position="165"/>
        <end position="242"/>
    </location>
</feature>
<evidence type="ECO:0000256" key="13">
    <source>
        <dbReference type="ARBA" id="ARBA00023180"/>
    </source>
</evidence>
<evidence type="ECO:0000256" key="2">
    <source>
        <dbReference type="ARBA" id="ARBA00004323"/>
    </source>
</evidence>
<dbReference type="InterPro" id="IPR029044">
    <property type="entry name" value="Nucleotide-diphossugar_trans"/>
</dbReference>
<evidence type="ECO:0000259" key="17">
    <source>
        <dbReference type="Pfam" id="PF02709"/>
    </source>
</evidence>
<evidence type="ECO:0000256" key="16">
    <source>
        <dbReference type="RuleBase" id="RU368121"/>
    </source>
</evidence>
<dbReference type="GO" id="GO:0030166">
    <property type="term" value="P:proteoglycan biosynthetic process"/>
    <property type="evidence" value="ECO:0007669"/>
    <property type="project" value="TreeGrafter"/>
</dbReference>
<keyword evidence="8 16" id="KW-0479">Metal-binding</keyword>
<comment type="similarity">
    <text evidence="4 16">Belongs to the glycosyltransferase 7 family.</text>
</comment>
<comment type="cofactor">
    <cofactor evidence="1 16">
        <name>Mn(2+)</name>
        <dbReference type="ChEBI" id="CHEBI:29035"/>
    </cofactor>
</comment>
<evidence type="ECO:0000256" key="8">
    <source>
        <dbReference type="ARBA" id="ARBA00022723"/>
    </source>
</evidence>
<dbReference type="Pfam" id="PF02709">
    <property type="entry name" value="Glyco_transf_7C"/>
    <property type="match status" value="1"/>
</dbReference>
<evidence type="ECO:0000256" key="4">
    <source>
        <dbReference type="ARBA" id="ARBA00005735"/>
    </source>
</evidence>